<keyword evidence="9 11" id="KW-0472">Membrane</keyword>
<evidence type="ECO:0000256" key="8">
    <source>
        <dbReference type="ARBA" id="ARBA00023065"/>
    </source>
</evidence>
<feature type="transmembrane region" description="Helical" evidence="11">
    <location>
        <begin position="267"/>
        <end position="287"/>
    </location>
</feature>
<keyword evidence="3 11" id="KW-0812">Transmembrane</keyword>
<dbReference type="RefSeq" id="XP_002490605.1">
    <property type="nucleotide sequence ID" value="XM_002490560.1"/>
</dbReference>
<protein>
    <submittedName>
        <fullName evidence="13">Protein with sequence similarity to iron/copper reductases, involved in iron homeostasis</fullName>
    </submittedName>
</protein>
<keyword evidence="6 11" id="KW-1133">Transmembrane helix</keyword>
<accession>C4QYK1</accession>
<sequence length="804" mass="93060">MDQDIPDHTLVSPTPTPDDEQPIVVDFFWNLLTEIYHRLIPRLVDKNLANDRKKLRKKVTVKYGKITFWITMSCILLLPGWHLMYNRFFYKTMSRVARRVKIVALRNNYVILNFEVIQIITFWSLLLFGLSYLEIYEDLQFFAARLGRVAVYTMPTLLFLTLRPSPLPKTLYLALIPIHKWVSRIVVLQSLLHTLLYVYIFTVRKTFYKAYKLDNFYGIVAMLSFIVIFITSLPKVRRLSYVTFYVNHYVCTWVTVIFLQLHARPKITLLTVTNCAILLYQIAYRVLHTRTTKLDVIQVSPNLSVVILPNESITTKTGLPGSHLRLISWERGRILHNLWKWLIVPLQHPYTISTLPSDEDQKLIIRHGKFKFDITKEYLITGSFLPHLDFLTPARKHQDENSLFFKPRCKRCLIVVGGSAISFALPIMRILSYNGCVAKIIWVIRDYQDMRILNHYKNILVTNDSIDIFITGAFTEEDKEIFFRTLDELSRLKRRRENIEQDLVLNNELNFNNVESDQEKDSQRPLDVYSGEPSSKSRSYYGSMSSPLSEGSTENTHQGFRKQNSISSINSITQDVLDEDKQENVDVELDNEASYRCESKIRRKQTAPTGALLEDPSSFPQGFSAGLDSMFSVYDQHSYDVHATLACNPNEMKQIWALSDLGCKIGFGRPKMGLHYYEWCLASSCIGPVLDLYSGENICCQEVILEEEDVRRIPPDSYRSGVSVNGAALRYRTSDGEFLGTGAKDEQYLHYLYEKTRNNRKRQRGFQMEDDVWVVGAGPTGLVNNVRLWANDCGFHFHAECFNV</sequence>
<dbReference type="SFLD" id="SFLDG01168">
    <property type="entry name" value="Ferric_reductase_subgroup_(FRE"/>
    <property type="match status" value="1"/>
</dbReference>
<keyword evidence="4" id="KW-0274">FAD</keyword>
<feature type="compositionally biased region" description="Polar residues" evidence="10">
    <location>
        <begin position="550"/>
        <end position="563"/>
    </location>
</feature>
<evidence type="ECO:0000256" key="6">
    <source>
        <dbReference type="ARBA" id="ARBA00022989"/>
    </source>
</evidence>
<dbReference type="EMBL" id="FN392319">
    <property type="protein sequence ID" value="CAY68324.1"/>
    <property type="molecule type" value="Genomic_DNA"/>
</dbReference>
<proteinExistence type="predicted"/>
<gene>
    <name evidence="13" type="ordered locus">PAS_chr1-4_0472</name>
</gene>
<dbReference type="Proteomes" id="UP000000314">
    <property type="component" value="Chromosome 1"/>
</dbReference>
<keyword evidence="7" id="KW-0560">Oxidoreductase</keyword>
<feature type="transmembrane region" description="Helical" evidence="11">
    <location>
        <begin position="109"/>
        <end position="133"/>
    </location>
</feature>
<dbReference type="FunCoup" id="C4QYK1">
    <property type="interactions" value="20"/>
</dbReference>
<dbReference type="PANTHER" id="PTHR11972">
    <property type="entry name" value="NADPH OXIDASE"/>
    <property type="match status" value="1"/>
</dbReference>
<dbReference type="Pfam" id="PF01794">
    <property type="entry name" value="Ferric_reduct"/>
    <property type="match status" value="1"/>
</dbReference>
<evidence type="ECO:0000256" key="7">
    <source>
        <dbReference type="ARBA" id="ARBA00023002"/>
    </source>
</evidence>
<feature type="transmembrane region" description="Helical" evidence="11">
    <location>
        <begin position="181"/>
        <end position="203"/>
    </location>
</feature>
<evidence type="ECO:0000256" key="2">
    <source>
        <dbReference type="ARBA" id="ARBA00022630"/>
    </source>
</evidence>
<dbReference type="InParanoid" id="C4QYK1"/>
<dbReference type="SFLD" id="SFLDF00463">
    <property type="entry name" value="AIM14"/>
    <property type="match status" value="1"/>
</dbReference>
<dbReference type="CDD" id="cd06186">
    <property type="entry name" value="NOX_Duox_like_FAD_NADP"/>
    <property type="match status" value="1"/>
</dbReference>
<dbReference type="HOGENOM" id="CLU_025685_0_0_1"/>
<dbReference type="InterPro" id="IPR050369">
    <property type="entry name" value="RBOH/FRE"/>
</dbReference>
<dbReference type="GeneID" id="8197060"/>
<feature type="region of interest" description="Disordered" evidence="10">
    <location>
        <begin position="514"/>
        <end position="565"/>
    </location>
</feature>
<keyword evidence="5" id="KW-0249">Electron transport</keyword>
<dbReference type="GO" id="GO:0033215">
    <property type="term" value="P:reductive iron assimilation"/>
    <property type="evidence" value="ECO:0007669"/>
    <property type="project" value="TreeGrafter"/>
</dbReference>
<dbReference type="OMA" id="LLPIHKW"/>
<dbReference type="SFLD" id="SFLDS00052">
    <property type="entry name" value="Ferric_Reductase_Domain"/>
    <property type="match status" value="1"/>
</dbReference>
<feature type="domain" description="Ferric oxidoreductase" evidence="12">
    <location>
        <begin position="146"/>
        <end position="258"/>
    </location>
</feature>
<dbReference type="InterPro" id="IPR013130">
    <property type="entry name" value="Fe3_Rdtase_TM_dom"/>
</dbReference>
<evidence type="ECO:0000256" key="1">
    <source>
        <dbReference type="ARBA" id="ARBA00004141"/>
    </source>
</evidence>
<evidence type="ECO:0000256" key="11">
    <source>
        <dbReference type="SAM" id="Phobius"/>
    </source>
</evidence>
<evidence type="ECO:0000256" key="3">
    <source>
        <dbReference type="ARBA" id="ARBA00022692"/>
    </source>
</evidence>
<dbReference type="PANTHER" id="PTHR11972:SF178">
    <property type="entry name" value="FERRIC REDUCTASE TRANSMEMBRANE COMPONENT 8-RELATED"/>
    <property type="match status" value="1"/>
</dbReference>
<feature type="transmembrane region" description="Helical" evidence="11">
    <location>
        <begin position="241"/>
        <end position="261"/>
    </location>
</feature>
<dbReference type="KEGG" id="ppa:PAS_chr1-4_0472"/>
<feature type="transmembrane region" description="Helical" evidence="11">
    <location>
        <begin position="139"/>
        <end position="160"/>
    </location>
</feature>
<dbReference type="GO" id="GO:0005886">
    <property type="term" value="C:plasma membrane"/>
    <property type="evidence" value="ECO:0007669"/>
    <property type="project" value="TreeGrafter"/>
</dbReference>
<dbReference type="GO" id="GO:0000293">
    <property type="term" value="F:ferric-chelate reductase activity"/>
    <property type="evidence" value="ECO:0007669"/>
    <property type="project" value="TreeGrafter"/>
</dbReference>
<evidence type="ECO:0000313" key="14">
    <source>
        <dbReference type="Proteomes" id="UP000000314"/>
    </source>
</evidence>
<evidence type="ECO:0000256" key="10">
    <source>
        <dbReference type="SAM" id="MobiDB-lite"/>
    </source>
</evidence>
<reference evidence="13 14" key="1">
    <citation type="journal article" date="2009" name="Nat. Biotechnol.">
        <title>Genome sequence of the recombinant protein production host Pichia pastoris.</title>
        <authorList>
            <person name="De Schutter K."/>
            <person name="Lin Y.C."/>
            <person name="Tiels P."/>
            <person name="Van Hecke A."/>
            <person name="Glinka S."/>
            <person name="Weber-Lehmann J."/>
            <person name="Rouze P."/>
            <person name="Van de Peer Y."/>
            <person name="Callewaert N."/>
        </authorList>
    </citation>
    <scope>NUCLEOTIDE SEQUENCE [LARGE SCALE GENOMIC DNA]</scope>
    <source>
        <strain evidence="14">GS115 / ATCC 20864</strain>
    </source>
</reference>
<keyword evidence="2" id="KW-0285">Flavoprotein</keyword>
<evidence type="ECO:0000256" key="4">
    <source>
        <dbReference type="ARBA" id="ARBA00022827"/>
    </source>
</evidence>
<feature type="compositionally biased region" description="Low complexity" evidence="10">
    <location>
        <begin position="534"/>
        <end position="549"/>
    </location>
</feature>
<dbReference type="OrthoDB" id="10006946at2759"/>
<feature type="transmembrane region" description="Helical" evidence="11">
    <location>
        <begin position="66"/>
        <end position="88"/>
    </location>
</feature>
<evidence type="ECO:0000313" key="13">
    <source>
        <dbReference type="EMBL" id="CAY68324.1"/>
    </source>
</evidence>
<feature type="transmembrane region" description="Helical" evidence="11">
    <location>
        <begin position="412"/>
        <end position="431"/>
    </location>
</feature>
<name>C4QYK1_KOMPG</name>
<dbReference type="eggNOG" id="KOG0039">
    <property type="taxonomic scope" value="Eukaryota"/>
</dbReference>
<dbReference type="AlphaFoldDB" id="C4QYK1"/>
<evidence type="ECO:0000256" key="9">
    <source>
        <dbReference type="ARBA" id="ARBA00023136"/>
    </source>
</evidence>
<feature type="transmembrane region" description="Helical" evidence="11">
    <location>
        <begin position="215"/>
        <end position="234"/>
    </location>
</feature>
<keyword evidence="8" id="KW-0406">Ion transport</keyword>
<keyword evidence="14" id="KW-1185">Reference proteome</keyword>
<organism evidence="13 14">
    <name type="scientific">Komagataella phaffii (strain GS115 / ATCC 20864)</name>
    <name type="common">Yeast</name>
    <name type="synonym">Pichia pastoris</name>
    <dbReference type="NCBI Taxonomy" id="644223"/>
    <lineage>
        <taxon>Eukaryota</taxon>
        <taxon>Fungi</taxon>
        <taxon>Dikarya</taxon>
        <taxon>Ascomycota</taxon>
        <taxon>Saccharomycotina</taxon>
        <taxon>Pichiomycetes</taxon>
        <taxon>Pichiales</taxon>
        <taxon>Pichiaceae</taxon>
        <taxon>Komagataella</taxon>
    </lineage>
</organism>
<evidence type="ECO:0000259" key="12">
    <source>
        <dbReference type="Pfam" id="PF01794"/>
    </source>
</evidence>
<evidence type="ECO:0000256" key="5">
    <source>
        <dbReference type="ARBA" id="ARBA00022982"/>
    </source>
</evidence>
<comment type="subcellular location">
    <subcellularLocation>
        <location evidence="1">Membrane</location>
        <topology evidence="1">Multi-pass membrane protein</topology>
    </subcellularLocation>
</comment>
<keyword evidence="8" id="KW-0813">Transport</keyword>